<protein>
    <submittedName>
        <fullName evidence="7">23S rRNA (Uracil1939-C5)-methyltransferase</fullName>
    </submittedName>
</protein>
<dbReference type="PROSITE" id="PS01231">
    <property type="entry name" value="TRMA_2"/>
    <property type="match status" value="1"/>
</dbReference>
<dbReference type="GO" id="GO:0070475">
    <property type="term" value="P:rRNA base methylation"/>
    <property type="evidence" value="ECO:0007669"/>
    <property type="project" value="TreeGrafter"/>
</dbReference>
<feature type="binding site" evidence="5">
    <location>
        <position position="274"/>
    </location>
    <ligand>
        <name>S-adenosyl-L-methionine</name>
        <dbReference type="ChEBI" id="CHEBI:59789"/>
    </ligand>
</feature>
<dbReference type="PROSITE" id="PS50926">
    <property type="entry name" value="TRAM"/>
    <property type="match status" value="1"/>
</dbReference>
<dbReference type="GO" id="GO:0051536">
    <property type="term" value="F:iron-sulfur cluster binding"/>
    <property type="evidence" value="ECO:0007669"/>
    <property type="project" value="UniProtKB-KW"/>
</dbReference>
<dbReference type="RefSeq" id="WP_074770265.1">
    <property type="nucleotide sequence ID" value="NZ_FNWO01000017.1"/>
</dbReference>
<dbReference type="EMBL" id="FNWO01000017">
    <property type="protein sequence ID" value="SEH61227.1"/>
    <property type="molecule type" value="Genomic_DNA"/>
</dbReference>
<name>A0A1H6JH00_MAGFU</name>
<keyword evidence="3 5" id="KW-0949">S-adenosyl-L-methionine</keyword>
<accession>A0A1H6JH00</accession>
<dbReference type="InterPro" id="IPR030391">
    <property type="entry name" value="MeTrfase_TrmA_CS"/>
</dbReference>
<dbReference type="InterPro" id="IPR010280">
    <property type="entry name" value="U5_MeTrfase_fam"/>
</dbReference>
<proteinExistence type="inferred from homology"/>
<evidence type="ECO:0000313" key="8">
    <source>
        <dbReference type="Proteomes" id="UP000182983"/>
    </source>
</evidence>
<feature type="binding site" evidence="5">
    <location>
        <position position="302"/>
    </location>
    <ligand>
        <name>S-adenosyl-L-methionine</name>
        <dbReference type="ChEBI" id="CHEBI:59789"/>
    </ligand>
</feature>
<comment type="similarity">
    <text evidence="5">Belongs to the class I-like SAM-binding methyltransferase superfamily. RNA M5U methyltransferase family.</text>
</comment>
<keyword evidence="4" id="KW-0408">Iron</keyword>
<dbReference type="AlphaFoldDB" id="A0A1H6JH00"/>
<dbReference type="InterPro" id="IPR012340">
    <property type="entry name" value="NA-bd_OB-fold"/>
</dbReference>
<sequence>MRKPARRSRAPAQRQVSPRLVELEIEQVGAQGDGVARFEGNVVFVSFTVAGDRVLARIEGRRGDGLTAALVEVQNPGPGRADPVCPHFGRCGGCALQHLDAAAHAAWKSGLLSLHLARAGIGDETMAPLVSVPPGTRRRAVFAWSVRRGEAVLGFNARASHAVIDLESCPLLDPALVALLGPVRRMLGEMVKDGSGDATVTLTEGGPDLLIEGEARLDLFGRESLARFAETADLARLHWRRPGTGFAEPIACRRPALVRFGGVAVEPPPGAFLQPSPEGERTIAERVVEALAEAGGPIADLYAGCGSFTLPLARLGAVHAVEGEAAPLESLGAAARAAGLAVTTEIRDLARRPLGPADLAPYRAVVLDPPRAGAAAQVAELARLADPRKGPGLASMVSCNPATLARDLRVLIDGGWTLIRIMPIDQFPWSAHLEAVAIVRR</sequence>
<dbReference type="Gene3D" id="2.40.50.140">
    <property type="entry name" value="Nucleic acid-binding proteins"/>
    <property type="match status" value="1"/>
</dbReference>
<evidence type="ECO:0000259" key="6">
    <source>
        <dbReference type="PROSITE" id="PS50926"/>
    </source>
</evidence>
<evidence type="ECO:0000256" key="1">
    <source>
        <dbReference type="ARBA" id="ARBA00022603"/>
    </source>
</evidence>
<dbReference type="Pfam" id="PF01938">
    <property type="entry name" value="TRAM"/>
    <property type="match status" value="1"/>
</dbReference>
<dbReference type="GO" id="GO:0070041">
    <property type="term" value="F:rRNA (uridine-C5-)-methyltransferase activity"/>
    <property type="evidence" value="ECO:0007669"/>
    <property type="project" value="TreeGrafter"/>
</dbReference>
<feature type="binding site" evidence="5">
    <location>
        <position position="368"/>
    </location>
    <ligand>
        <name>S-adenosyl-L-methionine</name>
        <dbReference type="ChEBI" id="CHEBI:59789"/>
    </ligand>
</feature>
<dbReference type="Proteomes" id="UP000182983">
    <property type="component" value="Unassembled WGS sequence"/>
</dbReference>
<feature type="active site" description="Nucleophile" evidence="5">
    <location>
        <position position="399"/>
    </location>
</feature>
<keyword evidence="1 5" id="KW-0489">Methyltransferase</keyword>
<keyword evidence="8" id="KW-1185">Reference proteome</keyword>
<feature type="domain" description="TRAM" evidence="6">
    <location>
        <begin position="13"/>
        <end position="72"/>
    </location>
</feature>
<organism evidence="7 8">
    <name type="scientific">Magnetospirillum fulvum</name>
    <name type="common">Rhodospirillum fulvum</name>
    <dbReference type="NCBI Taxonomy" id="1082"/>
    <lineage>
        <taxon>Bacteria</taxon>
        <taxon>Pseudomonadati</taxon>
        <taxon>Pseudomonadota</taxon>
        <taxon>Alphaproteobacteria</taxon>
        <taxon>Rhodospirillales</taxon>
        <taxon>Rhodospirillaceae</taxon>
        <taxon>Magnetospirillum</taxon>
    </lineage>
</organism>
<evidence type="ECO:0000256" key="3">
    <source>
        <dbReference type="ARBA" id="ARBA00022691"/>
    </source>
</evidence>
<dbReference type="InterPro" id="IPR002792">
    <property type="entry name" value="TRAM_dom"/>
</dbReference>
<keyword evidence="2 5" id="KW-0808">Transferase</keyword>
<dbReference type="Pfam" id="PF05958">
    <property type="entry name" value="tRNA_U5-meth_tr"/>
    <property type="match status" value="1"/>
</dbReference>
<dbReference type="SUPFAM" id="SSF50249">
    <property type="entry name" value="Nucleic acid-binding proteins"/>
    <property type="match status" value="1"/>
</dbReference>
<gene>
    <name evidence="7" type="ORF">SAMN04244559_03154</name>
</gene>
<dbReference type="SUPFAM" id="SSF53335">
    <property type="entry name" value="S-adenosyl-L-methionine-dependent methyltransferases"/>
    <property type="match status" value="1"/>
</dbReference>
<dbReference type="Gene3D" id="2.40.50.1070">
    <property type="match status" value="1"/>
</dbReference>
<keyword evidence="4" id="KW-0411">Iron-sulfur</keyword>
<evidence type="ECO:0000313" key="7">
    <source>
        <dbReference type="EMBL" id="SEH61227.1"/>
    </source>
</evidence>
<keyword evidence="4" id="KW-0479">Metal-binding</keyword>
<feature type="binding site" evidence="5">
    <location>
        <position position="322"/>
    </location>
    <ligand>
        <name>S-adenosyl-L-methionine</name>
        <dbReference type="ChEBI" id="CHEBI:59789"/>
    </ligand>
</feature>
<evidence type="ECO:0000256" key="2">
    <source>
        <dbReference type="ARBA" id="ARBA00022679"/>
    </source>
</evidence>
<dbReference type="OrthoDB" id="9804590at2"/>
<dbReference type="InterPro" id="IPR029063">
    <property type="entry name" value="SAM-dependent_MTases_sf"/>
</dbReference>
<evidence type="ECO:0000256" key="4">
    <source>
        <dbReference type="ARBA" id="ARBA00023014"/>
    </source>
</evidence>
<reference evidence="8" key="1">
    <citation type="submission" date="2016-10" db="EMBL/GenBank/DDBJ databases">
        <authorList>
            <person name="Varghese N."/>
            <person name="Submissions S."/>
        </authorList>
    </citation>
    <scope>NUCLEOTIDE SEQUENCE [LARGE SCALE GENOMIC DNA]</scope>
    <source>
        <strain evidence="8">DSM 13234</strain>
    </source>
</reference>
<dbReference type="Gene3D" id="3.40.50.150">
    <property type="entry name" value="Vaccinia Virus protein VP39"/>
    <property type="match status" value="1"/>
</dbReference>
<dbReference type="PROSITE" id="PS51687">
    <property type="entry name" value="SAM_MT_RNA_M5U"/>
    <property type="match status" value="1"/>
</dbReference>
<dbReference type="PANTHER" id="PTHR11061">
    <property type="entry name" value="RNA M5U METHYLTRANSFERASE"/>
    <property type="match status" value="1"/>
</dbReference>
<dbReference type="PANTHER" id="PTHR11061:SF30">
    <property type="entry name" value="TRNA (URACIL(54)-C(5))-METHYLTRANSFERASE"/>
    <property type="match status" value="1"/>
</dbReference>
<evidence type="ECO:0000256" key="5">
    <source>
        <dbReference type="PROSITE-ProRule" id="PRU01024"/>
    </source>
</evidence>